<dbReference type="AlphaFoldDB" id="R7W766"/>
<feature type="region of interest" description="Disordered" evidence="1">
    <location>
        <begin position="43"/>
        <end position="97"/>
    </location>
</feature>
<feature type="chain" id="PRO_5014593775" description="Secreted protein" evidence="2">
    <location>
        <begin position="25"/>
        <end position="97"/>
    </location>
</feature>
<dbReference type="EnsemblPlants" id="EMT16713">
    <property type="protein sequence ID" value="EMT16713"/>
    <property type="gene ID" value="F775_30335"/>
</dbReference>
<accession>R7W766</accession>
<evidence type="ECO:0000256" key="1">
    <source>
        <dbReference type="SAM" id="MobiDB-lite"/>
    </source>
</evidence>
<evidence type="ECO:0008006" key="4">
    <source>
        <dbReference type="Google" id="ProtNLM"/>
    </source>
</evidence>
<name>R7W766_AEGTA</name>
<organism evidence="3">
    <name type="scientific">Aegilops tauschii</name>
    <name type="common">Tausch's goatgrass</name>
    <name type="synonym">Aegilops squarrosa</name>
    <dbReference type="NCBI Taxonomy" id="37682"/>
    <lineage>
        <taxon>Eukaryota</taxon>
        <taxon>Viridiplantae</taxon>
        <taxon>Streptophyta</taxon>
        <taxon>Embryophyta</taxon>
        <taxon>Tracheophyta</taxon>
        <taxon>Spermatophyta</taxon>
        <taxon>Magnoliopsida</taxon>
        <taxon>Liliopsida</taxon>
        <taxon>Poales</taxon>
        <taxon>Poaceae</taxon>
        <taxon>BOP clade</taxon>
        <taxon>Pooideae</taxon>
        <taxon>Triticodae</taxon>
        <taxon>Triticeae</taxon>
        <taxon>Triticinae</taxon>
        <taxon>Aegilops</taxon>
    </lineage>
</organism>
<evidence type="ECO:0000313" key="3">
    <source>
        <dbReference type="EnsemblPlants" id="EMT16713"/>
    </source>
</evidence>
<protein>
    <recommendedName>
        <fullName evidence="4">Secreted protein</fullName>
    </recommendedName>
</protein>
<evidence type="ECO:0000256" key="2">
    <source>
        <dbReference type="SAM" id="SignalP"/>
    </source>
</evidence>
<sequence>MACTQPPPSLGLLLLLLLKQQQQQSPPISLDKFIQETELRVGAGYASEMNRRSRRSWRRPKPLPPGSGESSRMGEHSGARRAQKECDARRRNRPDEI</sequence>
<feature type="compositionally biased region" description="Basic residues" evidence="1">
    <location>
        <begin position="52"/>
        <end position="61"/>
    </location>
</feature>
<proteinExistence type="predicted"/>
<feature type="compositionally biased region" description="Basic and acidic residues" evidence="1">
    <location>
        <begin position="72"/>
        <end position="97"/>
    </location>
</feature>
<feature type="signal peptide" evidence="2">
    <location>
        <begin position="1"/>
        <end position="24"/>
    </location>
</feature>
<reference evidence="3" key="1">
    <citation type="submission" date="2015-06" db="UniProtKB">
        <authorList>
            <consortium name="EnsemblPlants"/>
        </authorList>
    </citation>
    <scope>IDENTIFICATION</scope>
</reference>
<keyword evidence="2" id="KW-0732">Signal</keyword>